<dbReference type="InterPro" id="IPR001245">
    <property type="entry name" value="Ser-Thr/Tyr_kinase_cat_dom"/>
</dbReference>
<feature type="domain" description="Serine-threonine/tyrosine-protein kinase catalytic" evidence="1">
    <location>
        <begin position="11"/>
        <end position="59"/>
    </location>
</feature>
<protein>
    <recommendedName>
        <fullName evidence="1">Serine-threonine/tyrosine-protein kinase catalytic domain-containing protein</fullName>
    </recommendedName>
</protein>
<reference evidence="2" key="2">
    <citation type="submission" date="2021-12" db="EMBL/GenBank/DDBJ databases">
        <title>Resequencing data analysis of finger millet.</title>
        <authorList>
            <person name="Hatakeyama M."/>
            <person name="Aluri S."/>
            <person name="Balachadran M.T."/>
            <person name="Sivarajan S.R."/>
            <person name="Poveda L."/>
            <person name="Shimizu-Inatsugi R."/>
            <person name="Schlapbach R."/>
            <person name="Sreeman S.M."/>
            <person name="Shimizu K.K."/>
        </authorList>
    </citation>
    <scope>NUCLEOTIDE SEQUENCE</scope>
</reference>
<dbReference type="EMBL" id="BQKI01000080">
    <property type="protein sequence ID" value="GJN28093.1"/>
    <property type="molecule type" value="Genomic_DNA"/>
</dbReference>
<dbReference type="AlphaFoldDB" id="A0AAV5EXJ7"/>
<keyword evidence="3" id="KW-1185">Reference proteome</keyword>
<dbReference type="SUPFAM" id="SSF56112">
    <property type="entry name" value="Protein kinase-like (PK-like)"/>
    <property type="match status" value="1"/>
</dbReference>
<proteinExistence type="predicted"/>
<dbReference type="PANTHER" id="PTHR45707">
    <property type="entry name" value="C2 CALCIUM/LIPID-BINDING PLANT PHOSPHORIBOSYLTRANSFERASE FAMILY PROTEIN"/>
    <property type="match status" value="1"/>
</dbReference>
<dbReference type="Proteomes" id="UP001054889">
    <property type="component" value="Unassembled WGS sequence"/>
</dbReference>
<organism evidence="2 3">
    <name type="scientific">Eleusine coracana subsp. coracana</name>
    <dbReference type="NCBI Taxonomy" id="191504"/>
    <lineage>
        <taxon>Eukaryota</taxon>
        <taxon>Viridiplantae</taxon>
        <taxon>Streptophyta</taxon>
        <taxon>Embryophyta</taxon>
        <taxon>Tracheophyta</taxon>
        <taxon>Spermatophyta</taxon>
        <taxon>Magnoliopsida</taxon>
        <taxon>Liliopsida</taxon>
        <taxon>Poales</taxon>
        <taxon>Poaceae</taxon>
        <taxon>PACMAD clade</taxon>
        <taxon>Chloridoideae</taxon>
        <taxon>Cynodonteae</taxon>
        <taxon>Eleusininae</taxon>
        <taxon>Eleusine</taxon>
    </lineage>
</organism>
<evidence type="ECO:0000259" key="1">
    <source>
        <dbReference type="Pfam" id="PF07714"/>
    </source>
</evidence>
<gene>
    <name evidence="2" type="primary">gb16176</name>
    <name evidence="2" type="ORF">PR202_gb16176</name>
</gene>
<dbReference type="Gene3D" id="3.30.200.20">
    <property type="entry name" value="Phosphorylase Kinase, domain 1"/>
    <property type="match status" value="1"/>
</dbReference>
<accession>A0AAV5EXJ7</accession>
<dbReference type="PANTHER" id="PTHR45707:SF59">
    <property type="entry name" value="PROTEIN KINASE DOMAIN-CONTAINING PROTEIN"/>
    <property type="match status" value="1"/>
</dbReference>
<reference evidence="2" key="1">
    <citation type="journal article" date="2018" name="DNA Res.">
        <title>Multiple hybrid de novo genome assembly of finger millet, an orphan allotetraploid crop.</title>
        <authorList>
            <person name="Hatakeyama M."/>
            <person name="Aluri S."/>
            <person name="Balachadran M.T."/>
            <person name="Sivarajan S.R."/>
            <person name="Patrignani A."/>
            <person name="Gruter S."/>
            <person name="Poveda L."/>
            <person name="Shimizu-Inatsugi R."/>
            <person name="Baeten J."/>
            <person name="Francoijs K.J."/>
            <person name="Nataraja K.N."/>
            <person name="Reddy Y.A.N."/>
            <person name="Phadnis S."/>
            <person name="Ravikumar R.L."/>
            <person name="Schlapbach R."/>
            <person name="Sreeman S.M."/>
            <person name="Shimizu K.K."/>
        </authorList>
    </citation>
    <scope>NUCLEOTIDE SEQUENCE</scope>
</reference>
<comment type="caution">
    <text evidence="2">The sequence shown here is derived from an EMBL/GenBank/DDBJ whole genome shotgun (WGS) entry which is preliminary data.</text>
</comment>
<dbReference type="InterPro" id="IPR011009">
    <property type="entry name" value="Kinase-like_dom_sf"/>
</dbReference>
<evidence type="ECO:0000313" key="2">
    <source>
        <dbReference type="EMBL" id="GJN28093.1"/>
    </source>
</evidence>
<sequence length="103" mass="11756">MIIEQGIVPESSEVIAVKKLSENSPLSRDKAFENEVLNIMALKHENIVKLIGYCHEAQRKVVENNGRYVVADIVECLLCYEYLPNGSVHKNLFGTQYTVLHYF</sequence>
<dbReference type="GO" id="GO:0004672">
    <property type="term" value="F:protein kinase activity"/>
    <property type="evidence" value="ECO:0007669"/>
    <property type="project" value="InterPro"/>
</dbReference>
<evidence type="ECO:0000313" key="3">
    <source>
        <dbReference type="Proteomes" id="UP001054889"/>
    </source>
</evidence>
<dbReference type="Pfam" id="PF07714">
    <property type="entry name" value="PK_Tyr_Ser-Thr"/>
    <property type="match status" value="1"/>
</dbReference>
<name>A0AAV5EXJ7_ELECO</name>